<dbReference type="SMART" id="SM00184">
    <property type="entry name" value="RING"/>
    <property type="match status" value="1"/>
</dbReference>
<dbReference type="PROSITE" id="PS50089">
    <property type="entry name" value="ZF_RING_2"/>
    <property type="match status" value="1"/>
</dbReference>
<dbReference type="PANTHER" id="PTHR22937">
    <property type="entry name" value="E3 UBIQUITIN-PROTEIN LIGASE RNF165"/>
    <property type="match status" value="1"/>
</dbReference>
<dbReference type="PANTHER" id="PTHR22937:SF222">
    <property type="entry name" value="RING-TYPE E3 UBIQUITIN TRANSFERASE"/>
    <property type="match status" value="1"/>
</dbReference>
<organism evidence="10 11">
    <name type="scientific">Centaurea solstitialis</name>
    <name type="common">yellow star-thistle</name>
    <dbReference type="NCBI Taxonomy" id="347529"/>
    <lineage>
        <taxon>Eukaryota</taxon>
        <taxon>Viridiplantae</taxon>
        <taxon>Streptophyta</taxon>
        <taxon>Embryophyta</taxon>
        <taxon>Tracheophyta</taxon>
        <taxon>Spermatophyta</taxon>
        <taxon>Magnoliopsida</taxon>
        <taxon>eudicotyledons</taxon>
        <taxon>Gunneridae</taxon>
        <taxon>Pentapetalae</taxon>
        <taxon>asterids</taxon>
        <taxon>campanulids</taxon>
        <taxon>Asterales</taxon>
        <taxon>Asteraceae</taxon>
        <taxon>Carduoideae</taxon>
        <taxon>Cardueae</taxon>
        <taxon>Centaureinae</taxon>
        <taxon>Centaurea</taxon>
    </lineage>
</organism>
<keyword evidence="7" id="KW-0862">Zinc</keyword>
<dbReference type="GO" id="GO:0005634">
    <property type="term" value="C:nucleus"/>
    <property type="evidence" value="ECO:0007669"/>
    <property type="project" value="TreeGrafter"/>
</dbReference>
<reference evidence="10" key="1">
    <citation type="submission" date="2023-03" db="EMBL/GenBank/DDBJ databases">
        <title>Chromosome-scale reference genome and RAD-based genetic map of yellow starthistle (Centaurea solstitialis) reveal putative structural variation and QTLs associated with invader traits.</title>
        <authorList>
            <person name="Reatini B."/>
            <person name="Cang F.A."/>
            <person name="Jiang Q."/>
            <person name="Mckibben M.T.W."/>
            <person name="Barker M.S."/>
            <person name="Rieseberg L.H."/>
            <person name="Dlugosch K.M."/>
        </authorList>
    </citation>
    <scope>NUCLEOTIDE SEQUENCE</scope>
    <source>
        <strain evidence="10">CAN-66</strain>
        <tissue evidence="10">Leaf</tissue>
    </source>
</reference>
<evidence type="ECO:0000256" key="5">
    <source>
        <dbReference type="ARBA" id="ARBA00022771"/>
    </source>
</evidence>
<evidence type="ECO:0000256" key="4">
    <source>
        <dbReference type="ARBA" id="ARBA00022723"/>
    </source>
</evidence>
<dbReference type="InterPro" id="IPR013083">
    <property type="entry name" value="Znf_RING/FYVE/PHD"/>
</dbReference>
<comment type="catalytic activity">
    <reaction evidence="1">
        <text>S-ubiquitinyl-[E2 ubiquitin-conjugating enzyme]-L-cysteine + [acceptor protein]-L-lysine = [E2 ubiquitin-conjugating enzyme]-L-cysteine + N(6)-ubiquitinyl-[acceptor protein]-L-lysine.</text>
        <dbReference type="EC" id="2.3.2.27"/>
    </reaction>
</comment>
<keyword evidence="5 8" id="KW-0863">Zinc-finger</keyword>
<dbReference type="Gene3D" id="3.30.40.10">
    <property type="entry name" value="Zinc/RING finger domain, C3HC4 (zinc finger)"/>
    <property type="match status" value="1"/>
</dbReference>
<keyword evidence="3" id="KW-0808">Transferase</keyword>
<proteinExistence type="predicted"/>
<evidence type="ECO:0000256" key="3">
    <source>
        <dbReference type="ARBA" id="ARBA00022679"/>
    </source>
</evidence>
<feature type="domain" description="RING-type" evidence="9">
    <location>
        <begin position="167"/>
        <end position="208"/>
    </location>
</feature>
<dbReference type="GO" id="GO:0061630">
    <property type="term" value="F:ubiquitin protein ligase activity"/>
    <property type="evidence" value="ECO:0007669"/>
    <property type="project" value="UniProtKB-EC"/>
</dbReference>
<evidence type="ECO:0000313" key="11">
    <source>
        <dbReference type="Proteomes" id="UP001172457"/>
    </source>
</evidence>
<dbReference type="EC" id="2.3.2.27" evidence="2"/>
<dbReference type="InterPro" id="IPR045191">
    <property type="entry name" value="MBR1/2-like"/>
</dbReference>
<name>A0AA38W6W9_9ASTR</name>
<evidence type="ECO:0000256" key="1">
    <source>
        <dbReference type="ARBA" id="ARBA00000900"/>
    </source>
</evidence>
<protein>
    <recommendedName>
        <fullName evidence="2">RING-type E3 ubiquitin transferase</fullName>
        <ecNumber evidence="2">2.3.2.27</ecNumber>
    </recommendedName>
</protein>
<evidence type="ECO:0000259" key="9">
    <source>
        <dbReference type="PROSITE" id="PS50089"/>
    </source>
</evidence>
<comment type="caution">
    <text evidence="10">The sequence shown here is derived from an EMBL/GenBank/DDBJ whole genome shotgun (WGS) entry which is preliminary data.</text>
</comment>
<accession>A0AA38W6W9</accession>
<evidence type="ECO:0000256" key="2">
    <source>
        <dbReference type="ARBA" id="ARBA00012483"/>
    </source>
</evidence>
<dbReference type="EMBL" id="JARYMX010000004">
    <property type="protein sequence ID" value="KAJ9550867.1"/>
    <property type="molecule type" value="Genomic_DNA"/>
</dbReference>
<keyword evidence="11" id="KW-1185">Reference proteome</keyword>
<dbReference type="InterPro" id="IPR001841">
    <property type="entry name" value="Znf_RING"/>
</dbReference>
<dbReference type="Pfam" id="PF13639">
    <property type="entry name" value="zf-RING_2"/>
    <property type="match status" value="1"/>
</dbReference>
<keyword evidence="4" id="KW-0479">Metal-binding</keyword>
<dbReference type="SUPFAM" id="SSF57850">
    <property type="entry name" value="RING/U-box"/>
    <property type="match status" value="1"/>
</dbReference>
<evidence type="ECO:0000256" key="6">
    <source>
        <dbReference type="ARBA" id="ARBA00022786"/>
    </source>
</evidence>
<dbReference type="Proteomes" id="UP001172457">
    <property type="component" value="Chromosome 4"/>
</dbReference>
<gene>
    <name evidence="10" type="ORF">OSB04_014912</name>
</gene>
<evidence type="ECO:0000313" key="10">
    <source>
        <dbReference type="EMBL" id="KAJ9550867.1"/>
    </source>
</evidence>
<dbReference type="CDD" id="cd16454">
    <property type="entry name" value="RING-H2_PA-TM-RING"/>
    <property type="match status" value="1"/>
</dbReference>
<sequence>MNLDSYPLQISSTPISFYGCPCGMTIPVYSVSPVSFDYYNFPPDTVTESLRYYRPLPYPYTWYVYGEEAAIVNFLDLQFFQQTHRYPPPYSYYYQPQQQQQQQQEEEEEEEAMDDVAILEDVNMDRIMNESFQQASEFVACSGLTKKQIYRNLRVTKYQHQEESEICVVCQVEFEKNERIGVLQCRHRFHPECIKEWLLRKNVCPLCKKQGLNV</sequence>
<dbReference type="AlphaFoldDB" id="A0AA38W6W9"/>
<dbReference type="GO" id="GO:0008270">
    <property type="term" value="F:zinc ion binding"/>
    <property type="evidence" value="ECO:0007669"/>
    <property type="project" value="UniProtKB-KW"/>
</dbReference>
<evidence type="ECO:0000256" key="7">
    <source>
        <dbReference type="ARBA" id="ARBA00022833"/>
    </source>
</evidence>
<keyword evidence="6" id="KW-0833">Ubl conjugation pathway</keyword>
<evidence type="ECO:0000256" key="8">
    <source>
        <dbReference type="PROSITE-ProRule" id="PRU00175"/>
    </source>
</evidence>